<feature type="binding site" evidence="13">
    <location>
        <position position="96"/>
    </location>
    <ligand>
        <name>L-glutamate</name>
        <dbReference type="ChEBI" id="CHEBI:29985"/>
    </ligand>
</feature>
<keyword evidence="11" id="KW-1071">Ligand-gated ion channel</keyword>
<dbReference type="Pfam" id="PF00060">
    <property type="entry name" value="Lig_chan"/>
    <property type="match status" value="1"/>
</dbReference>
<dbReference type="Proteomes" id="UP000887565">
    <property type="component" value="Unplaced"/>
</dbReference>
<evidence type="ECO:0000256" key="8">
    <source>
        <dbReference type="ARBA" id="ARBA00023136"/>
    </source>
</evidence>
<keyword evidence="8 15" id="KW-0472">Membrane</keyword>
<keyword evidence="17" id="KW-1185">Reference proteome</keyword>
<feature type="transmembrane region" description="Helical" evidence="15">
    <location>
        <begin position="133"/>
        <end position="154"/>
    </location>
</feature>
<keyword evidence="4" id="KW-1003">Cell membrane</keyword>
<keyword evidence="3" id="KW-0813">Transport</keyword>
<evidence type="ECO:0000256" key="6">
    <source>
        <dbReference type="ARBA" id="ARBA00022989"/>
    </source>
</evidence>
<evidence type="ECO:0000256" key="9">
    <source>
        <dbReference type="ARBA" id="ARBA00023170"/>
    </source>
</evidence>
<evidence type="ECO:0000256" key="1">
    <source>
        <dbReference type="ARBA" id="ARBA00004651"/>
    </source>
</evidence>
<evidence type="ECO:0000256" key="13">
    <source>
        <dbReference type="PIRSR" id="PIRSR601508-1"/>
    </source>
</evidence>
<accession>A0A915K5U9</accession>
<keyword evidence="7" id="KW-0406">Ion transport</keyword>
<name>A0A915K5U9_ROMCU</name>
<keyword evidence="10" id="KW-0325">Glycoprotein</keyword>
<keyword evidence="9" id="KW-0675">Receptor</keyword>
<dbReference type="SUPFAM" id="SSF53850">
    <property type="entry name" value="Periplasmic binding protein-like II"/>
    <property type="match status" value="1"/>
</dbReference>
<dbReference type="InterPro" id="IPR019594">
    <property type="entry name" value="Glu/Gly-bd"/>
</dbReference>
<dbReference type="WBParaSite" id="nRc.2.0.1.t33569-RA">
    <property type="protein sequence ID" value="nRc.2.0.1.t33569-RA"/>
    <property type="gene ID" value="nRc.2.0.1.g33569"/>
</dbReference>
<evidence type="ECO:0000256" key="15">
    <source>
        <dbReference type="SAM" id="Phobius"/>
    </source>
</evidence>
<feature type="transmembrane region" description="Helical" evidence="15">
    <location>
        <begin position="204"/>
        <end position="229"/>
    </location>
</feature>
<proteinExistence type="inferred from homology"/>
<evidence type="ECO:0000256" key="5">
    <source>
        <dbReference type="ARBA" id="ARBA00022692"/>
    </source>
</evidence>
<dbReference type="InterPro" id="IPR015683">
    <property type="entry name" value="Ionotropic_Glu_rcpt"/>
</dbReference>
<dbReference type="Gene3D" id="3.40.190.10">
    <property type="entry name" value="Periplasmic binding protein-like II"/>
    <property type="match status" value="1"/>
</dbReference>
<dbReference type="GO" id="GO:0015276">
    <property type="term" value="F:ligand-gated monoatomic ion channel activity"/>
    <property type="evidence" value="ECO:0007669"/>
    <property type="project" value="InterPro"/>
</dbReference>
<evidence type="ECO:0000256" key="12">
    <source>
        <dbReference type="ARBA" id="ARBA00023303"/>
    </source>
</evidence>
<dbReference type="Gene3D" id="1.10.287.70">
    <property type="match status" value="1"/>
</dbReference>
<evidence type="ECO:0000256" key="10">
    <source>
        <dbReference type="ARBA" id="ARBA00023180"/>
    </source>
</evidence>
<dbReference type="InterPro" id="IPR001508">
    <property type="entry name" value="Iono_Glu_rcpt_met"/>
</dbReference>
<sequence>MRSPPQGVPEKHSMRIVTLDEPPFIIVSNMDPSTNKCPNKQAVECEWGLSDDSKRLETSNQYKMFDNNGHWNGLVAELVEKRADLCVTALKINSERELDIDFSVPFLETGITITVAYRGGALSPTAFLEPFEYTTWFFILVVSIQLAAVSIFFFEWLSPRSFDCKTTPPPGHKFSLFRSFWLVWATLFSASVNTDIPRSHTARFMALVWAAFSLTFLAVYTANLAAFMITRTEFYDLTGIDDPKTIAVLGYNNNTKFTYIPY</sequence>
<dbReference type="PRINTS" id="PR00177">
    <property type="entry name" value="NMDARECEPTOR"/>
</dbReference>
<evidence type="ECO:0000256" key="11">
    <source>
        <dbReference type="ARBA" id="ARBA00023286"/>
    </source>
</evidence>
<evidence type="ECO:0000259" key="16">
    <source>
        <dbReference type="SMART" id="SM00079"/>
    </source>
</evidence>
<comment type="similarity">
    <text evidence="2">Belongs to the glutamate-gated ion channel (TC 1.A.10.1) family.</text>
</comment>
<protein>
    <submittedName>
        <fullName evidence="18">Ionotropic glutamate receptor C-terminal domain-containing protein</fullName>
    </submittedName>
</protein>
<organism evidence="17 18">
    <name type="scientific">Romanomermis culicivorax</name>
    <name type="common">Nematode worm</name>
    <dbReference type="NCBI Taxonomy" id="13658"/>
    <lineage>
        <taxon>Eukaryota</taxon>
        <taxon>Metazoa</taxon>
        <taxon>Ecdysozoa</taxon>
        <taxon>Nematoda</taxon>
        <taxon>Enoplea</taxon>
        <taxon>Dorylaimia</taxon>
        <taxon>Mermithida</taxon>
        <taxon>Mermithoidea</taxon>
        <taxon>Mermithidae</taxon>
        <taxon>Romanomermis</taxon>
    </lineage>
</organism>
<keyword evidence="5 15" id="KW-0812">Transmembrane</keyword>
<dbReference type="PANTHER" id="PTHR18966">
    <property type="entry name" value="IONOTROPIC GLUTAMATE RECEPTOR"/>
    <property type="match status" value="1"/>
</dbReference>
<dbReference type="GO" id="GO:0005886">
    <property type="term" value="C:plasma membrane"/>
    <property type="evidence" value="ECO:0007669"/>
    <property type="project" value="UniProtKB-SubCell"/>
</dbReference>
<evidence type="ECO:0000256" key="3">
    <source>
        <dbReference type="ARBA" id="ARBA00022448"/>
    </source>
</evidence>
<evidence type="ECO:0000313" key="17">
    <source>
        <dbReference type="Proteomes" id="UP000887565"/>
    </source>
</evidence>
<comment type="subcellular location">
    <subcellularLocation>
        <location evidence="1">Cell membrane</location>
        <topology evidence="1">Multi-pass membrane protein</topology>
    </subcellularLocation>
</comment>
<dbReference type="Pfam" id="PF10613">
    <property type="entry name" value="Lig_chan-Glu_bd"/>
    <property type="match status" value="1"/>
</dbReference>
<dbReference type="SMART" id="SM00079">
    <property type="entry name" value="PBPe"/>
    <property type="match status" value="1"/>
</dbReference>
<evidence type="ECO:0000256" key="14">
    <source>
        <dbReference type="PIRSR" id="PIRSR601508-2"/>
    </source>
</evidence>
<feature type="domain" description="Ionotropic glutamate receptor C-terminal" evidence="16">
    <location>
        <begin position="13"/>
        <end position="262"/>
    </location>
</feature>
<dbReference type="OMA" id="WESATME"/>
<evidence type="ECO:0000313" key="18">
    <source>
        <dbReference type="WBParaSite" id="nRc.2.0.1.t33569-RA"/>
    </source>
</evidence>
<dbReference type="GO" id="GO:0038023">
    <property type="term" value="F:signaling receptor activity"/>
    <property type="evidence" value="ECO:0007669"/>
    <property type="project" value="InterPro"/>
</dbReference>
<evidence type="ECO:0000256" key="2">
    <source>
        <dbReference type="ARBA" id="ARBA00008685"/>
    </source>
</evidence>
<keyword evidence="12" id="KW-0407">Ion channel</keyword>
<evidence type="ECO:0000256" key="4">
    <source>
        <dbReference type="ARBA" id="ARBA00022475"/>
    </source>
</evidence>
<dbReference type="InterPro" id="IPR001320">
    <property type="entry name" value="Iontro_rcpt_C"/>
</dbReference>
<dbReference type="AlphaFoldDB" id="A0A915K5U9"/>
<evidence type="ECO:0000256" key="7">
    <source>
        <dbReference type="ARBA" id="ARBA00023065"/>
    </source>
</evidence>
<feature type="site" description="Crucial to convey clamshell closure to channel opening" evidence="14">
    <location>
        <position position="237"/>
    </location>
</feature>
<reference evidence="18" key="1">
    <citation type="submission" date="2022-11" db="UniProtKB">
        <authorList>
            <consortium name="WormBaseParasite"/>
        </authorList>
    </citation>
    <scope>IDENTIFICATION</scope>
</reference>
<keyword evidence="6 15" id="KW-1133">Transmembrane helix</keyword>